<gene>
    <name evidence="3" type="ORF">M2283_002793</name>
</gene>
<dbReference type="Proteomes" id="UP001160499">
    <property type="component" value="Unassembled WGS sequence"/>
</dbReference>
<keyword evidence="4" id="KW-1185">Reference proteome</keyword>
<reference evidence="3 4" key="1">
    <citation type="submission" date="2023-04" db="EMBL/GenBank/DDBJ databases">
        <title>Forest soil microbial communities from Buena Vista Peninsula, Colon Province, Panama.</title>
        <authorList>
            <person name="Bouskill N."/>
        </authorList>
    </citation>
    <scope>NUCLEOTIDE SEQUENCE [LARGE SCALE GENOMIC DNA]</scope>
    <source>
        <strain evidence="3 4">GGS1</strain>
    </source>
</reference>
<evidence type="ECO:0000313" key="4">
    <source>
        <dbReference type="Proteomes" id="UP001160499"/>
    </source>
</evidence>
<proteinExistence type="predicted"/>
<dbReference type="Pfam" id="PF20028">
    <property type="entry name" value="VMAP-C"/>
    <property type="match status" value="1"/>
</dbReference>
<dbReference type="SUPFAM" id="SSF50494">
    <property type="entry name" value="Trypsin-like serine proteases"/>
    <property type="match status" value="1"/>
</dbReference>
<dbReference type="EMBL" id="JARXVH010000004">
    <property type="protein sequence ID" value="MDH6215489.1"/>
    <property type="molecule type" value="Genomic_DNA"/>
</dbReference>
<dbReference type="InterPro" id="IPR045450">
    <property type="entry name" value="VMAP_C"/>
</dbReference>
<evidence type="ECO:0000259" key="2">
    <source>
        <dbReference type="Pfam" id="PF20028"/>
    </source>
</evidence>
<evidence type="ECO:0000313" key="3">
    <source>
        <dbReference type="EMBL" id="MDH6215489.1"/>
    </source>
</evidence>
<dbReference type="Pfam" id="PF13365">
    <property type="entry name" value="Trypsin_2"/>
    <property type="match status" value="1"/>
</dbReference>
<dbReference type="InterPro" id="IPR009003">
    <property type="entry name" value="Peptidase_S1_PA"/>
</dbReference>
<evidence type="ECO:0000256" key="1">
    <source>
        <dbReference type="SAM" id="MobiDB-lite"/>
    </source>
</evidence>
<dbReference type="Gene3D" id="2.40.10.120">
    <property type="match status" value="1"/>
</dbReference>
<feature type="region of interest" description="Disordered" evidence="1">
    <location>
        <begin position="206"/>
        <end position="232"/>
    </location>
</feature>
<sequence>MIPGEWQARVECGGRLAGAGFLVTSDKVLTCAHVVQDGDRAPVTVSFPQRPGAEPVPARVVAQGGWPGLRADRGDLAVLQLESEVAIAPAVLAPADAAHGDRRLVAYGFPQGYDDDGTLAEYRTAGPFPLMGEWIQLVAWSGHGQPLVAGFSGAAVALVETGEVVGMVTAADRARDVRTGRMMPTHVIARYWPDLSDLVRLPEQVRPEQAQRGGPWPNDLVSGPARGDTDRARRYDVHSASALGRTAGSRLSPNPGPWQADPAEIAAHALPHTGRARLRGLVEKAARAGLDCDPVRLYRDAAGEFDPEPPDEGFASLWAAAWFVLCEVDDPRTPARFADRLDALLTVPVRSGEAPDWSPILVEVRPSGAGNDVFRVEVSAYSGQRRHLVASGTVAEDRLPAYVQDHVEEAFPYLRPGADELIAFALPRDRLDLPVDRWGSAPDDPTPLGRTYPVVVTDHARRTAGKRHVLTRVWDRLRTCEDAPVQRVACACPDNPMKLRQRMRQPDACLAGFAATSPTARTRKHFEESVTAPAPMIVWSRRGCDGSGEGGCGDAGDCPGAVFLDGLDAHLSRVSPAELPRTVLALREEADTEDDHWARDIQLLWDDPHCFTDEHAGAVHTRSPLA</sequence>
<name>A0ABT6LJE3_9ACTN</name>
<feature type="domain" description="vWA-MoxR associated protein C-terminal" evidence="2">
    <location>
        <begin position="373"/>
        <end position="608"/>
    </location>
</feature>
<comment type="caution">
    <text evidence="3">The sequence shown here is derived from an EMBL/GenBank/DDBJ whole genome shotgun (WGS) entry which is preliminary data.</text>
</comment>
<protein>
    <recommendedName>
        <fullName evidence="2">vWA-MoxR associated protein C-terminal domain-containing protein</fullName>
    </recommendedName>
</protein>
<organism evidence="3 4">
    <name type="scientific">Streptomyces pseudovenezuelae</name>
    <dbReference type="NCBI Taxonomy" id="67350"/>
    <lineage>
        <taxon>Bacteria</taxon>
        <taxon>Bacillati</taxon>
        <taxon>Actinomycetota</taxon>
        <taxon>Actinomycetes</taxon>
        <taxon>Kitasatosporales</taxon>
        <taxon>Streptomycetaceae</taxon>
        <taxon>Streptomyces</taxon>
        <taxon>Streptomyces aurantiacus group</taxon>
    </lineage>
</organism>
<accession>A0ABT6LJE3</accession>